<proteinExistence type="inferred from homology"/>
<evidence type="ECO:0000256" key="6">
    <source>
        <dbReference type="ARBA" id="ARBA00022448"/>
    </source>
</evidence>
<evidence type="ECO:0000256" key="10">
    <source>
        <dbReference type="ARBA" id="ARBA00022982"/>
    </source>
</evidence>
<dbReference type="InterPro" id="IPR001750">
    <property type="entry name" value="ND/Mrp_TM"/>
</dbReference>
<keyword evidence="13 17" id="KW-0830">Ubiquinone</keyword>
<dbReference type="GO" id="GO:0008137">
    <property type="term" value="F:NADH dehydrogenase (ubiquinone) activity"/>
    <property type="evidence" value="ECO:0007669"/>
    <property type="project" value="UniProtKB-UniRule"/>
</dbReference>
<keyword evidence="9" id="KW-1278">Translocase</keyword>
<feature type="transmembrane region" description="Helical" evidence="17">
    <location>
        <begin position="61"/>
        <end position="80"/>
    </location>
</feature>
<evidence type="ECO:0000256" key="1">
    <source>
        <dbReference type="ARBA" id="ARBA00003257"/>
    </source>
</evidence>
<feature type="transmembrane region" description="Helical" evidence="17">
    <location>
        <begin position="424"/>
        <end position="443"/>
    </location>
</feature>
<comment type="function">
    <text evidence="17">Core subunit of the mitochondrial membrane respiratory chain NADH dehydrogenase (Complex I) which catalyzes electron transfer from NADH through the respiratory chain, using ubiquinone as an electron acceptor. Essential for the catalytic activity and assembly of complex I.</text>
</comment>
<feature type="transmembrane region" description="Helical" evidence="17">
    <location>
        <begin position="184"/>
        <end position="207"/>
    </location>
</feature>
<keyword evidence="14 17" id="KW-0496">Mitochondrion</keyword>
<evidence type="ECO:0000256" key="7">
    <source>
        <dbReference type="ARBA" id="ARBA00022660"/>
    </source>
</evidence>
<evidence type="ECO:0000256" key="8">
    <source>
        <dbReference type="ARBA" id="ARBA00022692"/>
    </source>
</evidence>
<comment type="catalytic activity">
    <reaction evidence="16 17">
        <text>a ubiquinone + NADH + 5 H(+)(in) = a ubiquinol + NAD(+) + 4 H(+)(out)</text>
        <dbReference type="Rhea" id="RHEA:29091"/>
        <dbReference type="Rhea" id="RHEA-COMP:9565"/>
        <dbReference type="Rhea" id="RHEA-COMP:9566"/>
        <dbReference type="ChEBI" id="CHEBI:15378"/>
        <dbReference type="ChEBI" id="CHEBI:16389"/>
        <dbReference type="ChEBI" id="CHEBI:17976"/>
        <dbReference type="ChEBI" id="CHEBI:57540"/>
        <dbReference type="ChEBI" id="CHEBI:57945"/>
        <dbReference type="EC" id="7.1.1.2"/>
    </reaction>
</comment>
<keyword evidence="10 17" id="KW-0249">Electron transport</keyword>
<dbReference type="PRINTS" id="PR01437">
    <property type="entry name" value="NUOXDRDTASE4"/>
</dbReference>
<dbReference type="AlphaFoldDB" id="A0A3S8V1G7"/>
<sequence length="444" mass="51464">MMKFLMPLIILIITNMIFKKKFLQNNNLILIILMMTSFLLLNNNNNMFPMKITLFFSMDNLSFILIILTIWITMIMIMTLNNLTKNLCLCINTMILLNLILIILFSTMNWLMFYILFEVSLIPTLFLILGWGSYNDRIKANSMMMIYTMAASLPLLMYIITTTYNFDSFMMFILKDYIKLSMNYFYYLMMILAFLVKLPMFIFHMWLPKAHVEAPVFGSMILAAIMLKLGSYGILKLNMFMKCMSLKFSILITCVSILGAITLSFVCLYNYDMKIIIAYSSVVHMSMMISCLMNLNNSGINGSINLMISHGLCSSGLFCLINLMYMMTKSRSLILNKGLINLSPSLTLMCFLLLSSNMSSPPSLNLLGELFLITSLMKFSIYCMILIMMLCFFSSIYSIYLFTNSQFLNLMTLNNKNSLKIKEFMMILLHWMPLNLIFLNLFYL</sequence>
<keyword evidence="7 17" id="KW-0679">Respiratory chain</keyword>
<dbReference type="Pfam" id="PF01059">
    <property type="entry name" value="Oxidored_q5_N"/>
    <property type="match status" value="1"/>
</dbReference>
<dbReference type="EMBL" id="MG923515">
    <property type="protein sequence ID" value="AZL93492.1"/>
    <property type="molecule type" value="Genomic_DNA"/>
</dbReference>
<keyword evidence="11 17" id="KW-1133">Transmembrane helix</keyword>
<feature type="domain" description="NADH:quinone oxidoreductase/Mrp antiporter transmembrane" evidence="18">
    <location>
        <begin position="108"/>
        <end position="392"/>
    </location>
</feature>
<reference evidence="20" key="1">
    <citation type="journal article" date="2018" name="Mol. Phylogenet. Evol.">
        <title>Mitochondrial phylogenomics of the Hymenoptera.</title>
        <authorList>
            <person name="Tang P."/>
            <person name="Zhu J.C."/>
            <person name="Zheng B.Y."/>
            <person name="Wei S.J."/>
            <person name="Sharkey M."/>
            <person name="Chen X.X."/>
            <person name="Vogler A.P."/>
        </authorList>
    </citation>
    <scope>NUCLEOTIDE SEQUENCE</scope>
</reference>
<evidence type="ECO:0000256" key="2">
    <source>
        <dbReference type="ARBA" id="ARBA00004225"/>
    </source>
</evidence>
<evidence type="ECO:0000256" key="5">
    <source>
        <dbReference type="ARBA" id="ARBA00021006"/>
    </source>
</evidence>
<dbReference type="GO" id="GO:0003954">
    <property type="term" value="F:NADH dehydrogenase activity"/>
    <property type="evidence" value="ECO:0007669"/>
    <property type="project" value="TreeGrafter"/>
</dbReference>
<dbReference type="GO" id="GO:0031966">
    <property type="term" value="C:mitochondrial membrane"/>
    <property type="evidence" value="ECO:0007669"/>
    <property type="project" value="UniProtKB-SubCell"/>
</dbReference>
<evidence type="ECO:0000256" key="15">
    <source>
        <dbReference type="ARBA" id="ARBA00023136"/>
    </source>
</evidence>
<feature type="transmembrane region" description="Helical" evidence="17">
    <location>
        <begin position="379"/>
        <end position="403"/>
    </location>
</feature>
<keyword evidence="15 17" id="KW-0472">Membrane</keyword>
<accession>A0A3S8V1G7</accession>
<dbReference type="InterPro" id="IPR003918">
    <property type="entry name" value="NADH_UbQ_OxRdtase"/>
</dbReference>
<keyword evidence="6 17" id="KW-0813">Transport</keyword>
<evidence type="ECO:0000256" key="9">
    <source>
        <dbReference type="ARBA" id="ARBA00022967"/>
    </source>
</evidence>
<evidence type="ECO:0000256" key="16">
    <source>
        <dbReference type="ARBA" id="ARBA00049551"/>
    </source>
</evidence>
<evidence type="ECO:0000256" key="4">
    <source>
        <dbReference type="ARBA" id="ARBA00012944"/>
    </source>
</evidence>
<feature type="transmembrane region" description="Helical" evidence="17">
    <location>
        <begin position="144"/>
        <end position="164"/>
    </location>
</feature>
<evidence type="ECO:0000256" key="13">
    <source>
        <dbReference type="ARBA" id="ARBA00023075"/>
    </source>
</evidence>
<comment type="subcellular location">
    <subcellularLocation>
        <location evidence="2 17">Mitochondrion membrane</location>
        <topology evidence="2 17">Multi-pass membrane protein</topology>
    </subcellularLocation>
</comment>
<evidence type="ECO:0000259" key="18">
    <source>
        <dbReference type="Pfam" id="PF00361"/>
    </source>
</evidence>
<organism evidence="20">
    <name type="scientific">Taeniogonalos tricolor</name>
    <dbReference type="NCBI Taxonomy" id="2491144"/>
    <lineage>
        <taxon>Eukaryota</taxon>
        <taxon>Metazoa</taxon>
        <taxon>Ecdysozoa</taxon>
        <taxon>Arthropoda</taxon>
        <taxon>Hexapoda</taxon>
        <taxon>Insecta</taxon>
        <taxon>Pterygota</taxon>
        <taxon>Neoptera</taxon>
        <taxon>Endopterygota</taxon>
        <taxon>Hymenoptera</taxon>
        <taxon>Apocrita</taxon>
        <taxon>Trigonaloidea</taxon>
        <taxon>Trigonalidae</taxon>
        <taxon>Taeniogonalos</taxon>
    </lineage>
</organism>
<keyword evidence="8 17" id="KW-0812">Transmembrane</keyword>
<geneLocation type="mitochondrion" evidence="20"/>
<evidence type="ECO:0000256" key="3">
    <source>
        <dbReference type="ARBA" id="ARBA00009025"/>
    </source>
</evidence>
<dbReference type="GO" id="GO:0048039">
    <property type="term" value="F:ubiquinone binding"/>
    <property type="evidence" value="ECO:0007669"/>
    <property type="project" value="TreeGrafter"/>
</dbReference>
<feature type="transmembrane region" description="Helical" evidence="17">
    <location>
        <begin position="21"/>
        <end position="41"/>
    </location>
</feature>
<evidence type="ECO:0000256" key="12">
    <source>
        <dbReference type="ARBA" id="ARBA00023027"/>
    </source>
</evidence>
<gene>
    <name evidence="20" type="primary">nad4</name>
</gene>
<dbReference type="Pfam" id="PF00361">
    <property type="entry name" value="Proton_antipo_M"/>
    <property type="match status" value="1"/>
</dbReference>
<evidence type="ECO:0000256" key="17">
    <source>
        <dbReference type="RuleBase" id="RU003297"/>
    </source>
</evidence>
<evidence type="ECO:0000256" key="11">
    <source>
        <dbReference type="ARBA" id="ARBA00022989"/>
    </source>
</evidence>
<protein>
    <recommendedName>
        <fullName evidence="5 17">NADH-ubiquinone oxidoreductase chain 4</fullName>
        <ecNumber evidence="4 17">7.1.1.2</ecNumber>
    </recommendedName>
</protein>
<feature type="domain" description="NADH:ubiquinone oxidoreductase chain 4 N-terminal" evidence="19">
    <location>
        <begin position="1"/>
        <end position="102"/>
    </location>
</feature>
<feature type="transmembrane region" description="Helical" evidence="17">
    <location>
        <begin position="214"/>
        <end position="234"/>
    </location>
</feature>
<dbReference type="InterPro" id="IPR000260">
    <property type="entry name" value="NADH4_N"/>
</dbReference>
<dbReference type="PANTHER" id="PTHR43507">
    <property type="entry name" value="NADH-UBIQUINONE OXIDOREDUCTASE CHAIN 4"/>
    <property type="match status" value="1"/>
</dbReference>
<feature type="transmembrane region" description="Helical" evidence="17">
    <location>
        <begin position="307"/>
        <end position="327"/>
    </location>
</feature>
<dbReference type="EC" id="7.1.1.2" evidence="4 17"/>
<comment type="function">
    <text evidence="1">Core subunit of the mitochondrial membrane respiratory chain NADH dehydrogenase (Complex I) that is believed to belong to the minimal assembly required for catalysis. Complex I functions in the transfer of electrons from NADH to the respiratory chain. The immediate electron acceptor for the enzyme is believed to be ubiquinone.</text>
</comment>
<dbReference type="GO" id="GO:0015990">
    <property type="term" value="P:electron transport coupled proton transport"/>
    <property type="evidence" value="ECO:0007669"/>
    <property type="project" value="TreeGrafter"/>
</dbReference>
<evidence type="ECO:0000313" key="20">
    <source>
        <dbReference type="EMBL" id="AZL93492.1"/>
    </source>
</evidence>
<comment type="similarity">
    <text evidence="3 17">Belongs to the complex I subunit 4 family.</text>
</comment>
<keyword evidence="12 17" id="KW-0520">NAD</keyword>
<feature type="transmembrane region" description="Helical" evidence="17">
    <location>
        <begin position="246"/>
        <end position="269"/>
    </location>
</feature>
<feature type="transmembrane region" description="Helical" evidence="17">
    <location>
        <begin position="339"/>
        <end position="359"/>
    </location>
</feature>
<name>A0A3S8V1G7_9HYME</name>
<dbReference type="GO" id="GO:0042773">
    <property type="term" value="P:ATP synthesis coupled electron transport"/>
    <property type="evidence" value="ECO:0007669"/>
    <property type="project" value="InterPro"/>
</dbReference>
<evidence type="ECO:0000256" key="14">
    <source>
        <dbReference type="ARBA" id="ARBA00023128"/>
    </source>
</evidence>
<dbReference type="PANTHER" id="PTHR43507:SF20">
    <property type="entry name" value="NADH-UBIQUINONE OXIDOREDUCTASE CHAIN 4"/>
    <property type="match status" value="1"/>
</dbReference>
<evidence type="ECO:0000259" key="19">
    <source>
        <dbReference type="Pfam" id="PF01059"/>
    </source>
</evidence>